<feature type="transmembrane region" description="Helical" evidence="8">
    <location>
        <begin position="12"/>
        <end position="36"/>
    </location>
</feature>
<feature type="domain" description="ABC transporter" evidence="9">
    <location>
        <begin position="333"/>
        <end position="537"/>
    </location>
</feature>
<evidence type="ECO:0000313" key="12">
    <source>
        <dbReference type="Proteomes" id="UP001058364"/>
    </source>
</evidence>
<feature type="domain" description="ABC transmembrane type-1" evidence="10">
    <location>
        <begin position="12"/>
        <end position="293"/>
    </location>
</feature>
<dbReference type="RefSeq" id="WP_027123246.1">
    <property type="nucleotide sequence ID" value="NZ_CP103423.1"/>
</dbReference>
<dbReference type="PANTHER" id="PTHR24221:SF654">
    <property type="entry name" value="ATP-BINDING CASSETTE SUB-FAMILY B MEMBER 6"/>
    <property type="match status" value="1"/>
</dbReference>
<feature type="transmembrane region" description="Helical" evidence="8">
    <location>
        <begin position="132"/>
        <end position="153"/>
    </location>
</feature>
<keyword evidence="5 11" id="KW-0067">ATP-binding</keyword>
<dbReference type="InterPro" id="IPR003439">
    <property type="entry name" value="ABC_transporter-like_ATP-bd"/>
</dbReference>
<evidence type="ECO:0000313" key="11">
    <source>
        <dbReference type="EMBL" id="UWD34407.1"/>
    </source>
</evidence>
<dbReference type="InterPro" id="IPR036640">
    <property type="entry name" value="ABC1_TM_sf"/>
</dbReference>
<evidence type="ECO:0000256" key="6">
    <source>
        <dbReference type="ARBA" id="ARBA00022989"/>
    </source>
</evidence>
<comment type="subcellular location">
    <subcellularLocation>
        <location evidence="1">Cell membrane</location>
        <topology evidence="1">Multi-pass membrane protein</topology>
    </subcellularLocation>
</comment>
<proteinExistence type="inferred from homology"/>
<keyword evidence="6 8" id="KW-1133">Transmembrane helix</keyword>
<keyword evidence="7 8" id="KW-0472">Membrane</keyword>
<dbReference type="SUPFAM" id="SSF52540">
    <property type="entry name" value="P-loop containing nucleoside triphosphate hydrolases"/>
    <property type="match status" value="1"/>
</dbReference>
<dbReference type="InterPro" id="IPR011527">
    <property type="entry name" value="ABC1_TM_dom"/>
</dbReference>
<keyword evidence="4" id="KW-0547">Nucleotide-binding</keyword>
<dbReference type="InterPro" id="IPR027417">
    <property type="entry name" value="P-loop_NTPase"/>
</dbReference>
<dbReference type="SUPFAM" id="SSF90123">
    <property type="entry name" value="ABC transporter transmembrane region"/>
    <property type="match status" value="1"/>
</dbReference>
<dbReference type="InterPro" id="IPR003593">
    <property type="entry name" value="AAA+_ATPase"/>
</dbReference>
<evidence type="ECO:0000256" key="2">
    <source>
        <dbReference type="ARBA" id="ARBA00005417"/>
    </source>
</evidence>
<comment type="similarity">
    <text evidence="2">Belongs to the ABC transporter superfamily.</text>
</comment>
<feature type="transmembrane region" description="Helical" evidence="8">
    <location>
        <begin position="159"/>
        <end position="178"/>
    </location>
</feature>
<gene>
    <name evidence="11" type="ORF">NX772_01080</name>
</gene>
<dbReference type="CDD" id="cd03228">
    <property type="entry name" value="ABCC_MRP_Like"/>
    <property type="match status" value="1"/>
</dbReference>
<dbReference type="Pfam" id="PF00005">
    <property type="entry name" value="ABC_tran"/>
    <property type="match status" value="1"/>
</dbReference>
<evidence type="ECO:0000256" key="4">
    <source>
        <dbReference type="ARBA" id="ARBA00022741"/>
    </source>
</evidence>
<dbReference type="EMBL" id="CP103423">
    <property type="protein sequence ID" value="UWD34407.1"/>
    <property type="molecule type" value="Genomic_DNA"/>
</dbReference>
<evidence type="ECO:0000259" key="10">
    <source>
        <dbReference type="PROSITE" id="PS50929"/>
    </source>
</evidence>
<dbReference type="Gene3D" id="1.20.1560.10">
    <property type="entry name" value="ABC transporter type 1, transmembrane domain"/>
    <property type="match status" value="1"/>
</dbReference>
<feature type="transmembrane region" description="Helical" evidence="8">
    <location>
        <begin position="56"/>
        <end position="79"/>
    </location>
</feature>
<reference evidence="11" key="1">
    <citation type="submission" date="2022-08" db="EMBL/GenBank/DDBJ databases">
        <title>Complete genome sequence of Mycoplasma molare type strain H 542.</title>
        <authorList>
            <person name="Spergser J."/>
        </authorList>
    </citation>
    <scope>NUCLEOTIDE SEQUENCE</scope>
    <source>
        <strain evidence="11">H 542</strain>
    </source>
</reference>
<evidence type="ECO:0000256" key="1">
    <source>
        <dbReference type="ARBA" id="ARBA00004651"/>
    </source>
</evidence>
<organism evidence="11 12">
    <name type="scientific">Mesomycoplasma molare</name>
    <dbReference type="NCBI Taxonomy" id="171288"/>
    <lineage>
        <taxon>Bacteria</taxon>
        <taxon>Bacillati</taxon>
        <taxon>Mycoplasmatota</taxon>
        <taxon>Mycoplasmoidales</taxon>
        <taxon>Metamycoplasmataceae</taxon>
        <taxon>Mesomycoplasma</taxon>
    </lineage>
</organism>
<dbReference type="PROSITE" id="PS50929">
    <property type="entry name" value="ABC_TM1F"/>
    <property type="match status" value="1"/>
</dbReference>
<sequence>MKWAIKSSKKYTILYIIAEIINVLSSFVFGMLIAYISSIVLKASISIDDKTKDLKTIIVILFAILFTDFFTKFTIWWRVKLDVYFRMKLINALIENVFNKFQDSNAKNNYEFDGSKIFNVIFNDSMIVFDQVILSIIKIIGNTVALLVSLITAAFISFYLIPIIIVIILFSIILSFFFNKKQTKKQTDFSEARTNFLQLVDNYLDGFKILYYANKTKKIADNSLELNKKLFEASLKINNAQNLNEFIPDKILAILQYLSILIIAILLFLNVEHITIFTLTFVNYLFPRLISSVPSYISQIKKIKTSKNIIKKIEFNIEKENSKLKLNQEIEKIEIKNLSFSYLKEEKVFNNVNLSFEKGKKYLIKGESGSGKSTLLKLILGIEENFKGSILINDTDIKNISDISFKNYITYLNSDNIIFDDSIMNNIVLWQEPENNKLEASLQKANLLEEIKNKLLSNENALKLSEGQKQRLSLARTFYLEKTFLIFDEVFSNLDRKNVETILNNLIEDKNITLILINHNLDEIHYKKFDAIIDMENLK</sequence>
<keyword evidence="12" id="KW-1185">Reference proteome</keyword>
<dbReference type="Proteomes" id="UP001058364">
    <property type="component" value="Chromosome"/>
</dbReference>
<dbReference type="PROSITE" id="PS50893">
    <property type="entry name" value="ABC_TRANSPORTER_2"/>
    <property type="match status" value="1"/>
</dbReference>
<evidence type="ECO:0000256" key="5">
    <source>
        <dbReference type="ARBA" id="ARBA00022840"/>
    </source>
</evidence>
<name>A0ABY5TUS6_9BACT</name>
<evidence type="ECO:0000256" key="7">
    <source>
        <dbReference type="ARBA" id="ARBA00023136"/>
    </source>
</evidence>
<dbReference type="PANTHER" id="PTHR24221">
    <property type="entry name" value="ATP-BINDING CASSETTE SUB-FAMILY B"/>
    <property type="match status" value="1"/>
</dbReference>
<dbReference type="GO" id="GO:0005524">
    <property type="term" value="F:ATP binding"/>
    <property type="evidence" value="ECO:0007669"/>
    <property type="project" value="UniProtKB-KW"/>
</dbReference>
<dbReference type="Gene3D" id="3.40.50.300">
    <property type="entry name" value="P-loop containing nucleotide triphosphate hydrolases"/>
    <property type="match status" value="1"/>
</dbReference>
<dbReference type="SMART" id="SM00382">
    <property type="entry name" value="AAA"/>
    <property type="match status" value="1"/>
</dbReference>
<dbReference type="InterPro" id="IPR039421">
    <property type="entry name" value="Type_1_exporter"/>
</dbReference>
<evidence type="ECO:0000259" key="9">
    <source>
        <dbReference type="PROSITE" id="PS50893"/>
    </source>
</evidence>
<evidence type="ECO:0000256" key="8">
    <source>
        <dbReference type="SAM" id="Phobius"/>
    </source>
</evidence>
<protein>
    <submittedName>
        <fullName evidence="11">ABC transporter ATP-binding protein/permease</fullName>
    </submittedName>
</protein>
<accession>A0ABY5TUS6</accession>
<evidence type="ECO:0000256" key="3">
    <source>
        <dbReference type="ARBA" id="ARBA00022692"/>
    </source>
</evidence>
<keyword evidence="3 8" id="KW-0812">Transmembrane</keyword>
<feature type="transmembrane region" description="Helical" evidence="8">
    <location>
        <begin position="251"/>
        <end position="269"/>
    </location>
</feature>